<proteinExistence type="predicted"/>
<feature type="transmembrane region" description="Helical" evidence="1">
    <location>
        <begin position="41"/>
        <end position="58"/>
    </location>
</feature>
<protein>
    <submittedName>
        <fullName evidence="2">Uncharacterized protein</fullName>
    </submittedName>
</protein>
<organism evidence="2">
    <name type="scientific">viral metagenome</name>
    <dbReference type="NCBI Taxonomy" id="1070528"/>
    <lineage>
        <taxon>unclassified sequences</taxon>
        <taxon>metagenomes</taxon>
        <taxon>organismal metagenomes</taxon>
    </lineage>
</organism>
<evidence type="ECO:0000313" key="2">
    <source>
        <dbReference type="EMBL" id="QHU06917.1"/>
    </source>
</evidence>
<feature type="transmembrane region" description="Helical" evidence="1">
    <location>
        <begin position="7"/>
        <end position="29"/>
    </location>
</feature>
<dbReference type="AlphaFoldDB" id="A0A6C0JR54"/>
<sequence length="157" mass="17416">MASTTNRVLFFVMLGVVFAIFFLATRYFYSSTDSTASFKRSGIVIMASIIFSLFFVGYTELTGLIKKDVSNFCPSPGPKLCRGGPYMWQGDSERAKYCRKLAATPEGDAQIKRYECGKGMIGMPGCGFKYTPMSDDCWRNQRCDSPAGCDIESNGIF</sequence>
<dbReference type="EMBL" id="MN740669">
    <property type="protein sequence ID" value="QHU06917.1"/>
    <property type="molecule type" value="Genomic_DNA"/>
</dbReference>
<reference evidence="2" key="1">
    <citation type="journal article" date="2020" name="Nature">
        <title>Giant virus diversity and host interactions through global metagenomics.</title>
        <authorList>
            <person name="Schulz F."/>
            <person name="Roux S."/>
            <person name="Paez-Espino D."/>
            <person name="Jungbluth S."/>
            <person name="Walsh D.A."/>
            <person name="Denef V.J."/>
            <person name="McMahon K.D."/>
            <person name="Konstantinidis K.T."/>
            <person name="Eloe-Fadrosh E.A."/>
            <person name="Kyrpides N.C."/>
            <person name="Woyke T."/>
        </authorList>
    </citation>
    <scope>NUCLEOTIDE SEQUENCE</scope>
    <source>
        <strain evidence="2">GVMAG-S-1038524-41</strain>
    </source>
</reference>
<keyword evidence="1" id="KW-0812">Transmembrane</keyword>
<accession>A0A6C0JR54</accession>
<keyword evidence="1" id="KW-0472">Membrane</keyword>
<keyword evidence="1" id="KW-1133">Transmembrane helix</keyword>
<evidence type="ECO:0000256" key="1">
    <source>
        <dbReference type="SAM" id="Phobius"/>
    </source>
</evidence>
<name>A0A6C0JR54_9ZZZZ</name>